<dbReference type="InterPro" id="IPR013762">
    <property type="entry name" value="Integrase-like_cat_sf"/>
</dbReference>
<name>A0A1H6S1H3_9GAMM</name>
<dbReference type="PROSITE" id="PS51898">
    <property type="entry name" value="TYR_RECOMBINASE"/>
    <property type="match status" value="1"/>
</dbReference>
<dbReference type="STRING" id="64971.SAMN05421831_105159"/>
<feature type="domain" description="Tyr recombinase" evidence="2">
    <location>
        <begin position="1"/>
        <end position="127"/>
    </location>
</feature>
<reference evidence="4" key="1">
    <citation type="submission" date="2016-10" db="EMBL/GenBank/DDBJ databases">
        <authorList>
            <person name="Varghese N."/>
            <person name="Submissions S."/>
        </authorList>
    </citation>
    <scope>NUCLEOTIDE SEQUENCE [LARGE SCALE GENOMIC DNA]</scope>
    <source>
        <strain evidence="4">DSM 7165</strain>
    </source>
</reference>
<gene>
    <name evidence="3" type="ORF">SAMN05421831_105159</name>
</gene>
<dbReference type="InterPro" id="IPR002104">
    <property type="entry name" value="Integrase_catalytic"/>
</dbReference>
<dbReference type="GO" id="GO:0003677">
    <property type="term" value="F:DNA binding"/>
    <property type="evidence" value="ECO:0007669"/>
    <property type="project" value="InterPro"/>
</dbReference>
<sequence>MSNFIRPVHTFSDLDLATNKIVFSGTKNGCIRAVPVQVGLIQRLARRGNKLFRNVDHSSTFRDAIYATGIQLPAGQLTHVLRHTFASHFMANGGSILVLQKILGHSTLAMTMRYAHLAPDHLLDALSKLPLSKAKYLDLDLAI</sequence>
<evidence type="ECO:0000313" key="4">
    <source>
        <dbReference type="Proteomes" id="UP000242999"/>
    </source>
</evidence>
<dbReference type="InterPro" id="IPR011010">
    <property type="entry name" value="DNA_brk_join_enz"/>
</dbReference>
<organism evidence="3 4">
    <name type="scientific">Allopseudospirillum japonicum</name>
    <dbReference type="NCBI Taxonomy" id="64971"/>
    <lineage>
        <taxon>Bacteria</taxon>
        <taxon>Pseudomonadati</taxon>
        <taxon>Pseudomonadota</taxon>
        <taxon>Gammaproteobacteria</taxon>
        <taxon>Oceanospirillales</taxon>
        <taxon>Oceanospirillaceae</taxon>
        <taxon>Allopseudospirillum</taxon>
    </lineage>
</organism>
<proteinExistence type="predicted"/>
<dbReference type="EMBL" id="FNYH01000005">
    <property type="protein sequence ID" value="SEI61781.1"/>
    <property type="molecule type" value="Genomic_DNA"/>
</dbReference>
<accession>A0A1H6S1H3</accession>
<evidence type="ECO:0000256" key="1">
    <source>
        <dbReference type="ARBA" id="ARBA00023172"/>
    </source>
</evidence>
<dbReference type="GO" id="GO:0006310">
    <property type="term" value="P:DNA recombination"/>
    <property type="evidence" value="ECO:0007669"/>
    <property type="project" value="UniProtKB-KW"/>
</dbReference>
<dbReference type="SUPFAM" id="SSF56349">
    <property type="entry name" value="DNA breaking-rejoining enzymes"/>
    <property type="match status" value="1"/>
</dbReference>
<keyword evidence="1" id="KW-0233">DNA recombination</keyword>
<evidence type="ECO:0000259" key="2">
    <source>
        <dbReference type="PROSITE" id="PS51898"/>
    </source>
</evidence>
<dbReference type="Gene3D" id="1.10.443.10">
    <property type="entry name" value="Intergrase catalytic core"/>
    <property type="match status" value="1"/>
</dbReference>
<protein>
    <submittedName>
        <fullName evidence="3">Phage integrase family protein</fullName>
    </submittedName>
</protein>
<dbReference type="AlphaFoldDB" id="A0A1H6S1H3"/>
<keyword evidence="4" id="KW-1185">Reference proteome</keyword>
<dbReference type="GO" id="GO:0015074">
    <property type="term" value="P:DNA integration"/>
    <property type="evidence" value="ECO:0007669"/>
    <property type="project" value="InterPro"/>
</dbReference>
<dbReference type="Pfam" id="PF00589">
    <property type="entry name" value="Phage_integrase"/>
    <property type="match status" value="1"/>
</dbReference>
<evidence type="ECO:0000313" key="3">
    <source>
        <dbReference type="EMBL" id="SEI61781.1"/>
    </source>
</evidence>
<dbReference type="Proteomes" id="UP000242999">
    <property type="component" value="Unassembled WGS sequence"/>
</dbReference>